<keyword evidence="1" id="KW-0812">Transmembrane</keyword>
<dbReference type="RefSeq" id="WP_276645866.1">
    <property type="nucleotide sequence ID" value="NZ_JAAZCD010000150.1"/>
</dbReference>
<protein>
    <submittedName>
        <fullName evidence="2">Uncharacterized protein</fullName>
    </submittedName>
</protein>
<sequence>TIKRLKEEIAELNGQLRLISPEYEKLKREAENPGLALKYRKYWWIGLVLALVLFIIAVASDLMGLGAFAVLLFIGSILMYGLAAQKAIKIKLISRRYEELSEDVIPIREAIVRKSILIQRHRSLIDQ</sequence>
<evidence type="ECO:0000256" key="1">
    <source>
        <dbReference type="SAM" id="Phobius"/>
    </source>
</evidence>
<dbReference type="EMBL" id="JAAZCD010000150">
    <property type="protein sequence ID" value="NLD31930.1"/>
    <property type="molecule type" value="Genomic_DNA"/>
</dbReference>
<dbReference type="Proteomes" id="UP000589373">
    <property type="component" value="Unassembled WGS sequence"/>
</dbReference>
<proteinExistence type="predicted"/>
<reference evidence="2 3" key="1">
    <citation type="journal article" date="2020" name="Biotechnol. Biofuels">
        <title>New insights from the biogas microbiome by comprehensive genome-resolved metagenomics of nearly 1600 species originating from multiple anaerobic digesters.</title>
        <authorList>
            <person name="Campanaro S."/>
            <person name="Treu L."/>
            <person name="Rodriguez-R L.M."/>
            <person name="Kovalovszki A."/>
            <person name="Ziels R.M."/>
            <person name="Maus I."/>
            <person name="Zhu X."/>
            <person name="Kougias P.G."/>
            <person name="Basile A."/>
            <person name="Luo G."/>
            <person name="Schluter A."/>
            <person name="Konstantinidis K.T."/>
            <person name="Angelidaki I."/>
        </authorList>
    </citation>
    <scope>NUCLEOTIDE SEQUENCE [LARGE SCALE GENOMIC DNA]</scope>
    <source>
        <strain evidence="2">AS07pgkLD_105</strain>
    </source>
</reference>
<name>A0A847D5N4_9LACT</name>
<comment type="caution">
    <text evidence="2">The sequence shown here is derived from an EMBL/GenBank/DDBJ whole genome shotgun (WGS) entry which is preliminary data.</text>
</comment>
<evidence type="ECO:0000313" key="3">
    <source>
        <dbReference type="Proteomes" id="UP000589373"/>
    </source>
</evidence>
<feature type="transmembrane region" description="Helical" evidence="1">
    <location>
        <begin position="65"/>
        <end position="83"/>
    </location>
</feature>
<feature type="transmembrane region" description="Helical" evidence="1">
    <location>
        <begin position="42"/>
        <end position="59"/>
    </location>
</feature>
<dbReference type="AlphaFoldDB" id="A0A847D5N4"/>
<accession>A0A847D5N4</accession>
<evidence type="ECO:0000313" key="2">
    <source>
        <dbReference type="EMBL" id="NLD31930.1"/>
    </source>
</evidence>
<organism evidence="2 3">
    <name type="scientific">Trichococcus flocculiformis</name>
    <dbReference type="NCBI Taxonomy" id="82803"/>
    <lineage>
        <taxon>Bacteria</taxon>
        <taxon>Bacillati</taxon>
        <taxon>Bacillota</taxon>
        <taxon>Bacilli</taxon>
        <taxon>Lactobacillales</taxon>
        <taxon>Carnobacteriaceae</taxon>
        <taxon>Trichococcus</taxon>
    </lineage>
</organism>
<gene>
    <name evidence="2" type="ORF">GX662_06670</name>
</gene>
<keyword evidence="1" id="KW-1133">Transmembrane helix</keyword>
<feature type="non-terminal residue" evidence="2">
    <location>
        <position position="1"/>
    </location>
</feature>
<keyword evidence="1" id="KW-0472">Membrane</keyword>